<dbReference type="Gene3D" id="3.40.50.2300">
    <property type="match status" value="1"/>
</dbReference>
<dbReference type="SUPFAM" id="SSF52788">
    <property type="entry name" value="Phosphotyrosine protein phosphatases I"/>
    <property type="match status" value="1"/>
</dbReference>
<reference evidence="2" key="1">
    <citation type="submission" date="2020-05" db="EMBL/GenBank/DDBJ databases">
        <authorList>
            <person name="Chiriac C."/>
            <person name="Salcher M."/>
            <person name="Ghai R."/>
            <person name="Kavagutti S V."/>
        </authorList>
    </citation>
    <scope>NUCLEOTIDE SEQUENCE</scope>
</reference>
<dbReference type="SMART" id="SM00226">
    <property type="entry name" value="LMWPc"/>
    <property type="match status" value="1"/>
</dbReference>
<organism evidence="2">
    <name type="scientific">freshwater metagenome</name>
    <dbReference type="NCBI Taxonomy" id="449393"/>
    <lineage>
        <taxon>unclassified sequences</taxon>
        <taxon>metagenomes</taxon>
        <taxon>ecological metagenomes</taxon>
    </lineage>
</organism>
<sequence length="182" mass="19962">MTVLKILTVCTHNRTRSVLMLALFGEQLSRHGVPARLASVGTFDQNQPATEPTVRLLAKRGLDVSAHLSSFVNAEAVGDADLIVTAERDHVVFIAGRWEGSFERTFTLPELLVRADAVGPRNGMPMAEWLALVNEGRPRGIEYLSDPTVLEIEDPTGQAPVVWRGTIERIDLVSLRLAQLLA</sequence>
<feature type="domain" description="Phosphotyrosine protein phosphatase I" evidence="1">
    <location>
        <begin position="4"/>
        <end position="117"/>
    </location>
</feature>
<dbReference type="EMBL" id="CAFBLP010000005">
    <property type="protein sequence ID" value="CAB4862645.1"/>
    <property type="molecule type" value="Genomic_DNA"/>
</dbReference>
<dbReference type="Pfam" id="PF01451">
    <property type="entry name" value="LMWPc"/>
    <property type="match status" value="1"/>
</dbReference>
<accession>A0A6J7D0M4</accession>
<proteinExistence type="predicted"/>
<dbReference type="InterPro" id="IPR023485">
    <property type="entry name" value="Ptyr_pPase"/>
</dbReference>
<evidence type="ECO:0000259" key="1">
    <source>
        <dbReference type="SMART" id="SM00226"/>
    </source>
</evidence>
<gene>
    <name evidence="2" type="ORF">UFOPK3376_00355</name>
</gene>
<dbReference type="AlphaFoldDB" id="A0A6J7D0M4"/>
<evidence type="ECO:0000313" key="2">
    <source>
        <dbReference type="EMBL" id="CAB4862645.1"/>
    </source>
</evidence>
<protein>
    <submittedName>
        <fullName evidence="2">Unannotated protein</fullName>
    </submittedName>
</protein>
<name>A0A6J7D0M4_9ZZZZ</name>
<dbReference type="InterPro" id="IPR036196">
    <property type="entry name" value="Ptyr_pPase_sf"/>
</dbReference>